<gene>
    <name evidence="2" type="ORF">niasHT_002977</name>
</gene>
<feature type="compositionally biased region" description="Low complexity" evidence="1">
    <location>
        <begin position="24"/>
        <end position="84"/>
    </location>
</feature>
<reference evidence="2 3" key="1">
    <citation type="submission" date="2024-10" db="EMBL/GenBank/DDBJ databases">
        <authorList>
            <person name="Kim D."/>
        </authorList>
    </citation>
    <scope>NUCLEOTIDE SEQUENCE [LARGE SCALE GENOMIC DNA]</scope>
    <source>
        <strain evidence="2">BH-2024</strain>
    </source>
</reference>
<evidence type="ECO:0000313" key="3">
    <source>
        <dbReference type="Proteomes" id="UP001620626"/>
    </source>
</evidence>
<name>A0ABD2LP43_9BILA</name>
<protein>
    <submittedName>
        <fullName evidence="2">Uncharacterized protein</fullName>
    </submittedName>
</protein>
<feature type="region of interest" description="Disordered" evidence="1">
    <location>
        <begin position="1"/>
        <end position="86"/>
    </location>
</feature>
<evidence type="ECO:0000313" key="2">
    <source>
        <dbReference type="EMBL" id="KAL3117018.1"/>
    </source>
</evidence>
<dbReference type="Proteomes" id="UP001620626">
    <property type="component" value="Unassembled WGS sequence"/>
</dbReference>
<proteinExistence type="predicted"/>
<evidence type="ECO:0000256" key="1">
    <source>
        <dbReference type="SAM" id="MobiDB-lite"/>
    </source>
</evidence>
<organism evidence="2 3">
    <name type="scientific">Heterodera trifolii</name>
    <dbReference type="NCBI Taxonomy" id="157864"/>
    <lineage>
        <taxon>Eukaryota</taxon>
        <taxon>Metazoa</taxon>
        <taxon>Ecdysozoa</taxon>
        <taxon>Nematoda</taxon>
        <taxon>Chromadorea</taxon>
        <taxon>Rhabditida</taxon>
        <taxon>Tylenchina</taxon>
        <taxon>Tylenchomorpha</taxon>
        <taxon>Tylenchoidea</taxon>
        <taxon>Heteroderidae</taxon>
        <taxon>Heteroderinae</taxon>
        <taxon>Heterodera</taxon>
    </lineage>
</organism>
<comment type="caution">
    <text evidence="2">The sequence shown here is derived from an EMBL/GenBank/DDBJ whole genome shotgun (WGS) entry which is preliminary data.</text>
</comment>
<dbReference type="EMBL" id="JBICBT010000337">
    <property type="protein sequence ID" value="KAL3117018.1"/>
    <property type="molecule type" value="Genomic_DNA"/>
</dbReference>
<keyword evidence="3" id="KW-1185">Reference proteome</keyword>
<accession>A0ABD2LP43</accession>
<sequence>MQKSERKARRLIESADGHFGLWGPDNPSVDNPSVVNPSVDNPSVVNLSVDNPSVDNPSVVNPSVDNPPVDNPSVVNPSVDNPSVKDNPARSIVVIHHCGISLMFFDVNRKSPPTTNTILRSLDCHLKKRGKYLAAD</sequence>
<dbReference type="AlphaFoldDB" id="A0ABD2LP43"/>